<evidence type="ECO:0000313" key="1">
    <source>
        <dbReference type="EMBL" id="GME89810.1"/>
    </source>
</evidence>
<proteinExistence type="predicted"/>
<gene>
    <name evidence="1" type="ORF">Amon02_000858400</name>
</gene>
<keyword evidence="2" id="KW-1185">Reference proteome</keyword>
<dbReference type="EMBL" id="BSXS01007676">
    <property type="protein sequence ID" value="GME89810.1"/>
    <property type="molecule type" value="Genomic_DNA"/>
</dbReference>
<reference evidence="1" key="1">
    <citation type="submission" date="2023-04" db="EMBL/GenBank/DDBJ databases">
        <title>Ambrosiozyma monospora NBRC 10751.</title>
        <authorList>
            <person name="Ichikawa N."/>
            <person name="Sato H."/>
            <person name="Tonouchi N."/>
        </authorList>
    </citation>
    <scope>NUCLEOTIDE SEQUENCE</scope>
    <source>
        <strain evidence="1">NBRC 10751</strain>
    </source>
</reference>
<organism evidence="1 2">
    <name type="scientific">Ambrosiozyma monospora</name>
    <name type="common">Yeast</name>
    <name type="synonym">Endomycopsis monosporus</name>
    <dbReference type="NCBI Taxonomy" id="43982"/>
    <lineage>
        <taxon>Eukaryota</taxon>
        <taxon>Fungi</taxon>
        <taxon>Dikarya</taxon>
        <taxon>Ascomycota</taxon>
        <taxon>Saccharomycotina</taxon>
        <taxon>Pichiomycetes</taxon>
        <taxon>Pichiales</taxon>
        <taxon>Pichiaceae</taxon>
        <taxon>Ambrosiozyma</taxon>
    </lineage>
</organism>
<sequence>MFVQKRKGVAEFDIGDWEYTTSLKSFVWETTLGELLNHHVIFLELFSGTFLNNVPDIEDYKFTNKNRFYMTISVCSPTELERLFMKIKKFTFEWKSKFSTRCHNREYMEQEYRYYRLAEVLKNSKSIIMEMSLT</sequence>
<name>A0ACB5TJ91_AMBMO</name>
<dbReference type="Proteomes" id="UP001165064">
    <property type="component" value="Unassembled WGS sequence"/>
</dbReference>
<protein>
    <submittedName>
        <fullName evidence="1">Unnamed protein product</fullName>
    </submittedName>
</protein>
<evidence type="ECO:0000313" key="2">
    <source>
        <dbReference type="Proteomes" id="UP001165064"/>
    </source>
</evidence>
<accession>A0ACB5TJ91</accession>
<comment type="caution">
    <text evidence="1">The sequence shown here is derived from an EMBL/GenBank/DDBJ whole genome shotgun (WGS) entry which is preliminary data.</text>
</comment>